<dbReference type="Proteomes" id="UP000182631">
    <property type="component" value="Unassembled WGS sequence"/>
</dbReference>
<dbReference type="SUPFAM" id="SSF53756">
    <property type="entry name" value="UDP-Glycosyltransferase/glycogen phosphorylase"/>
    <property type="match status" value="1"/>
</dbReference>
<protein>
    <submittedName>
        <fullName evidence="1">Lipid A disaccharide synthetase related enzyme</fullName>
    </submittedName>
</protein>
<accession>A0A161KBE7</accession>
<dbReference type="PANTHER" id="PTHR39517">
    <property type="entry name" value="SLL0192 PROTEIN"/>
    <property type="match status" value="1"/>
</dbReference>
<evidence type="ECO:0000313" key="1">
    <source>
        <dbReference type="EMBL" id="CZB18657.1"/>
    </source>
</evidence>
<dbReference type="AlphaFoldDB" id="A0A161KBE7"/>
<keyword evidence="2" id="KW-1185">Reference proteome</keyword>
<proteinExistence type="predicted"/>
<dbReference type="InterPro" id="IPR019994">
    <property type="entry name" value="Lipid-A-disac_synthase-rel_put"/>
</dbReference>
<sequence>MQHSSKLPAPPLLVLSNGHGEDLIAARVLTALRQQEYDGLMEGMALVGLGAGLASVPGFRAVGPQQQLPSGGFSNQSLTGLLQDLWAGLAGLAMGQWRCIRQWRGAHPQGVVLAVGDLFPLVLAWGSGLPYGFIGTPKSDWTWWTNWGTTPVADTWHRCKGSEWDPWEWWLMGHRRCRLVVVRDGLTARGLRRHGIDALAPGNPMVDEPVAEMPLPACLGRQRRLLVLPGSRLPECLINLKRLLAALPHQLAAVLLLATGHQLDPQTLSTVATSQGFSPCSPPADTGSRLAWQREHLLLLWGPGCFEAWLPWAELGLATAGTATEQLVGRGAPALSLPGPGPQFTPGFARRQSRLLGGAVIPCLSPRQFRQELARLLADSQSGRMLGRRGQRRMGQRGGSGAIAQLVRQRLLLPHGTINPTAPLSWPSPSKANTR</sequence>
<dbReference type="PANTHER" id="PTHR39517:SF1">
    <property type="entry name" value="LIPID-A-DISACCHARIDE SYNTHASE"/>
    <property type="match status" value="1"/>
</dbReference>
<reference evidence="2" key="1">
    <citation type="submission" date="2016-02" db="EMBL/GenBank/DDBJ databases">
        <authorList>
            <person name="liu f."/>
        </authorList>
    </citation>
    <scope>NUCLEOTIDE SEQUENCE [LARGE SCALE GENOMIC DNA]</scope>
</reference>
<evidence type="ECO:0000313" key="2">
    <source>
        <dbReference type="Proteomes" id="UP000182631"/>
    </source>
</evidence>
<gene>
    <name evidence="1" type="ORF">FLM9_851</name>
</gene>
<dbReference type="RefSeq" id="WP_180365286.1">
    <property type="nucleotide sequence ID" value="NZ_FITM01000092.1"/>
</dbReference>
<organism evidence="1 2">
    <name type="scientific">Candidatus Synechococcus spongiarum</name>
    <dbReference type="NCBI Taxonomy" id="431041"/>
    <lineage>
        <taxon>Bacteria</taxon>
        <taxon>Bacillati</taxon>
        <taxon>Cyanobacteriota</taxon>
        <taxon>Cyanophyceae</taxon>
        <taxon>Synechococcales</taxon>
        <taxon>Synechococcaceae</taxon>
        <taxon>Synechococcus</taxon>
    </lineage>
</organism>
<name>A0A161KBE7_9SYNE</name>
<dbReference type="EMBL" id="FITM01000092">
    <property type="protein sequence ID" value="CZB18657.1"/>
    <property type="molecule type" value="Genomic_DNA"/>
</dbReference>
<dbReference type="NCBIfam" id="TIGR03492">
    <property type="entry name" value="lipid-A-disaccharide synthase-related protein"/>
    <property type="match status" value="1"/>
</dbReference>